<gene>
    <name evidence="3" type="ORF">EDB92DRAFT_1985212</name>
</gene>
<keyword evidence="2" id="KW-0812">Transmembrane</keyword>
<organism evidence="3 4">
    <name type="scientific">Lactarius akahatsu</name>
    <dbReference type="NCBI Taxonomy" id="416441"/>
    <lineage>
        <taxon>Eukaryota</taxon>
        <taxon>Fungi</taxon>
        <taxon>Dikarya</taxon>
        <taxon>Basidiomycota</taxon>
        <taxon>Agaricomycotina</taxon>
        <taxon>Agaricomycetes</taxon>
        <taxon>Russulales</taxon>
        <taxon>Russulaceae</taxon>
        <taxon>Lactarius</taxon>
    </lineage>
</organism>
<feature type="transmembrane region" description="Helical" evidence="2">
    <location>
        <begin position="171"/>
        <end position="190"/>
    </location>
</feature>
<name>A0AAD4QHT0_9AGAM</name>
<dbReference type="AlphaFoldDB" id="A0AAD4QHT0"/>
<feature type="transmembrane region" description="Helical" evidence="2">
    <location>
        <begin position="196"/>
        <end position="215"/>
    </location>
</feature>
<evidence type="ECO:0000256" key="1">
    <source>
        <dbReference type="SAM" id="MobiDB-lite"/>
    </source>
</evidence>
<dbReference type="EMBL" id="JAKELL010000002">
    <property type="protein sequence ID" value="KAH9000452.1"/>
    <property type="molecule type" value="Genomic_DNA"/>
</dbReference>
<evidence type="ECO:0000313" key="3">
    <source>
        <dbReference type="EMBL" id="KAH9000452.1"/>
    </source>
</evidence>
<keyword evidence="2" id="KW-0472">Membrane</keyword>
<evidence type="ECO:0000313" key="4">
    <source>
        <dbReference type="Proteomes" id="UP001201163"/>
    </source>
</evidence>
<accession>A0AAD4QHT0</accession>
<reference evidence="3" key="1">
    <citation type="submission" date="2022-01" db="EMBL/GenBank/DDBJ databases">
        <title>Comparative genomics reveals a dynamic genome evolution in the ectomycorrhizal milk-cap (Lactarius) mushrooms.</title>
        <authorList>
            <consortium name="DOE Joint Genome Institute"/>
            <person name="Lebreton A."/>
            <person name="Tang N."/>
            <person name="Kuo A."/>
            <person name="LaButti K."/>
            <person name="Drula E."/>
            <person name="Barry K."/>
            <person name="Clum A."/>
            <person name="Lipzen A."/>
            <person name="Mousain D."/>
            <person name="Ng V."/>
            <person name="Wang R."/>
            <person name="Wang X."/>
            <person name="Dai Y."/>
            <person name="Henrissat B."/>
            <person name="Grigoriev I.V."/>
            <person name="Guerin-Laguette A."/>
            <person name="Yu F."/>
            <person name="Martin F.M."/>
        </authorList>
    </citation>
    <scope>NUCLEOTIDE SEQUENCE</scope>
    <source>
        <strain evidence="3">QP</strain>
    </source>
</reference>
<evidence type="ECO:0000256" key="2">
    <source>
        <dbReference type="SAM" id="Phobius"/>
    </source>
</evidence>
<protein>
    <submittedName>
        <fullName evidence="3">Uncharacterized protein</fullName>
    </submittedName>
</protein>
<comment type="caution">
    <text evidence="3">The sequence shown here is derived from an EMBL/GenBank/DDBJ whole genome shotgun (WGS) entry which is preliminary data.</text>
</comment>
<keyword evidence="4" id="KW-1185">Reference proteome</keyword>
<dbReference type="Proteomes" id="UP001201163">
    <property type="component" value="Unassembled WGS sequence"/>
</dbReference>
<sequence length="246" mass="27313">MGHFLSAPLRLDQGLLYRTLLPARRLCQSGLACYPVYTTTSHRLATLGSAPVNQNPGPKHASCIQSSVHPVQIRSRDGRVGWRDVALAMLCSEPQIRWWRPLWIKWLCGTHLSIGGRVVLAVTIAAQEACHTTNVQGPGKWRLPFCGYIYWAIRLFTGSSIRRPPRILSSFLLPAALAMAASAMLLYLWSWLPATWRRLFVWVLYPPCPIGLLVATPRTSAPRSRFGPLPSTAASSPRDLGSSYRA</sequence>
<feature type="region of interest" description="Disordered" evidence="1">
    <location>
        <begin position="219"/>
        <end position="246"/>
    </location>
</feature>
<keyword evidence="2" id="KW-1133">Transmembrane helix</keyword>
<proteinExistence type="predicted"/>